<protein>
    <submittedName>
        <fullName evidence="2">Uncharacterized protein</fullName>
    </submittedName>
</protein>
<name>A0A2J6Q5W7_9HELO</name>
<keyword evidence="1" id="KW-1133">Transmembrane helix</keyword>
<gene>
    <name evidence="2" type="ORF">NA56DRAFT_670754</name>
</gene>
<dbReference type="EMBL" id="KZ613480">
    <property type="protein sequence ID" value="PMD21662.1"/>
    <property type="molecule type" value="Genomic_DNA"/>
</dbReference>
<evidence type="ECO:0000313" key="2">
    <source>
        <dbReference type="EMBL" id="PMD21662.1"/>
    </source>
</evidence>
<keyword evidence="1" id="KW-0812">Transmembrane</keyword>
<organism evidence="2 3">
    <name type="scientific">Hyaloscypha hepaticicola</name>
    <dbReference type="NCBI Taxonomy" id="2082293"/>
    <lineage>
        <taxon>Eukaryota</taxon>
        <taxon>Fungi</taxon>
        <taxon>Dikarya</taxon>
        <taxon>Ascomycota</taxon>
        <taxon>Pezizomycotina</taxon>
        <taxon>Leotiomycetes</taxon>
        <taxon>Helotiales</taxon>
        <taxon>Hyaloscyphaceae</taxon>
        <taxon>Hyaloscypha</taxon>
    </lineage>
</organism>
<dbReference type="AlphaFoldDB" id="A0A2J6Q5W7"/>
<feature type="transmembrane region" description="Helical" evidence="1">
    <location>
        <begin position="270"/>
        <end position="292"/>
    </location>
</feature>
<keyword evidence="3" id="KW-1185">Reference proteome</keyword>
<keyword evidence="1" id="KW-0472">Membrane</keyword>
<accession>A0A2J6Q5W7</accession>
<dbReference type="Proteomes" id="UP000235672">
    <property type="component" value="Unassembled WGS sequence"/>
</dbReference>
<evidence type="ECO:0000256" key="1">
    <source>
        <dbReference type="SAM" id="Phobius"/>
    </source>
</evidence>
<evidence type="ECO:0000313" key="3">
    <source>
        <dbReference type="Proteomes" id="UP000235672"/>
    </source>
</evidence>
<sequence length="308" mass="35841">MWEGYFEYYFSECVTAMSVGRLHWVLKTHKDIIRIVEMLRNPESTRESIKEKEKDRMATSHPQIDDQVIYGAIDLAARLGFMTLIGSSEQVYRGGERCVTWSSGRLEAVLAVEFSGDGLLGKEHVKLERLFNVCNLDRIAGLQVIWTHNLANHLRVQNDDKEVSIFHYASFLNSQKTSAIFPQGFIDETMQTLALLFPQFDDDCNVWFKKRAKQESLDTAVTKCGQLAAEDRQIENFHFWRDRLIILKQVFDEAEPRGLKRWWRDRRKPVQWYNFWLAVALIVGLTFFFGVVQSVEGAMQVYKAYHPS</sequence>
<proteinExistence type="predicted"/>
<dbReference type="OrthoDB" id="5428890at2759"/>
<reference evidence="2 3" key="1">
    <citation type="submission" date="2016-05" db="EMBL/GenBank/DDBJ databases">
        <title>A degradative enzymes factory behind the ericoid mycorrhizal symbiosis.</title>
        <authorList>
            <consortium name="DOE Joint Genome Institute"/>
            <person name="Martino E."/>
            <person name="Morin E."/>
            <person name="Grelet G."/>
            <person name="Kuo A."/>
            <person name="Kohler A."/>
            <person name="Daghino S."/>
            <person name="Barry K."/>
            <person name="Choi C."/>
            <person name="Cichocki N."/>
            <person name="Clum A."/>
            <person name="Copeland A."/>
            <person name="Hainaut M."/>
            <person name="Haridas S."/>
            <person name="Labutti K."/>
            <person name="Lindquist E."/>
            <person name="Lipzen A."/>
            <person name="Khouja H.-R."/>
            <person name="Murat C."/>
            <person name="Ohm R."/>
            <person name="Olson A."/>
            <person name="Spatafora J."/>
            <person name="Veneault-Fourrey C."/>
            <person name="Henrissat B."/>
            <person name="Grigoriev I."/>
            <person name="Martin F."/>
            <person name="Perotto S."/>
        </authorList>
    </citation>
    <scope>NUCLEOTIDE SEQUENCE [LARGE SCALE GENOMIC DNA]</scope>
    <source>
        <strain evidence="2 3">UAMH 7357</strain>
    </source>
</reference>